<evidence type="ECO:0000313" key="6">
    <source>
        <dbReference type="Proteomes" id="UP000192536"/>
    </source>
</evidence>
<dbReference type="Pfam" id="PF04865">
    <property type="entry name" value="Baseplate_J"/>
    <property type="match status" value="1"/>
</dbReference>
<feature type="domain" description="Baseplate protein J-like barrel" evidence="2">
    <location>
        <begin position="92"/>
        <end position="182"/>
    </location>
</feature>
<dbReference type="Proteomes" id="UP000192536">
    <property type="component" value="Unassembled WGS sequence"/>
</dbReference>
<name>A0A1X0WB11_9GAMM</name>
<accession>A0A1X0WB11</accession>
<dbReference type="EMBL" id="MRWE01000038">
    <property type="protein sequence ID" value="ORJ23966.1"/>
    <property type="molecule type" value="Genomic_DNA"/>
</dbReference>
<dbReference type="STRING" id="1646377.BS640_18875"/>
<dbReference type="InterPro" id="IPR052399">
    <property type="entry name" value="Phage_Baseplate_Assmbl_Protein"/>
</dbReference>
<proteinExistence type="inferred from homology"/>
<organism evidence="5 6">
    <name type="scientific">Rouxiella badensis</name>
    <dbReference type="NCBI Taxonomy" id="1646377"/>
    <lineage>
        <taxon>Bacteria</taxon>
        <taxon>Pseudomonadati</taxon>
        <taxon>Pseudomonadota</taxon>
        <taxon>Gammaproteobacteria</taxon>
        <taxon>Enterobacterales</taxon>
        <taxon>Yersiniaceae</taxon>
        <taxon>Rouxiella</taxon>
    </lineage>
</organism>
<reference evidence="5 6" key="1">
    <citation type="journal article" date="2017" name="Int. J. Syst. Evol. Microbiol.">
        <title>Rouxiella badensis sp. nov. and Rouxiella silvae sp. nov. isolated from peat bog soil in Germany and emendation of the genus description.</title>
        <authorList>
            <person name="Le Fleche-Mateos A."/>
            <person name="Kugler J.H."/>
            <person name="Hansen S.H."/>
            <person name="Syldatk C."/>
            <person name="Hausmann R."/>
            <person name="Lomprez F."/>
            <person name="Vandenbogaert M."/>
            <person name="Manuguerra J.C."/>
            <person name="Grimont P.A."/>
        </authorList>
    </citation>
    <scope>NUCLEOTIDE SEQUENCE [LARGE SCALE GENOMIC DNA]</scope>
    <source>
        <strain evidence="5 6">DSM 100043</strain>
    </source>
</reference>
<evidence type="ECO:0000256" key="1">
    <source>
        <dbReference type="ARBA" id="ARBA00038087"/>
    </source>
</evidence>
<feature type="domain" description="Baseplate J-like central" evidence="3">
    <location>
        <begin position="203"/>
        <end position="297"/>
    </location>
</feature>
<dbReference type="PANTHER" id="PTHR37829">
    <property type="entry name" value="PHAGE-LIKE ELEMENT PBSX PROTEIN XKDT"/>
    <property type="match status" value="1"/>
</dbReference>
<comment type="similarity">
    <text evidence="1">Belongs to the Mu gp47/PBSX XkdT family.</text>
</comment>
<evidence type="ECO:0000259" key="2">
    <source>
        <dbReference type="Pfam" id="PF04865"/>
    </source>
</evidence>
<keyword evidence="6" id="KW-1185">Reference proteome</keyword>
<sequence>MPYSRPPLSELRKRNKSYIKSALENIGALLRFSNMAILADVNAGMSYMHYGYLDWIAKQSNPFTATDDFLAAWAALVRTFRKAATAATGSSIPFSGTAGSVVTAGAVLNRGDGYQYTVDTAITLDSTGNGSGSITAVLPDTATDSTGGGENGNADAGIQLTFDVALSGINSTITTTTAITGGADIEDEEVFRSRMLSAFQNKPQGGSDSDYEEWALAVSGVTRAWVARRLMGAGTVGLYIMLDTEDDTNASGFPKGTDGFSSYEKQYATGFATGDQLRVADALYSQQPSTAMLYVCSPIQTSVDFTISGLSSATDTLKTSISTAINTVFYNNGAPGGTIDLSDILEAIAGISGTSGFIMITPTTNIIMETGCLPVLGTITYS</sequence>
<evidence type="ECO:0000313" key="5">
    <source>
        <dbReference type="EMBL" id="ORJ23966.1"/>
    </source>
</evidence>
<dbReference type="InterPro" id="IPR058531">
    <property type="entry name" value="Baseplate_J_M"/>
</dbReference>
<dbReference type="AlphaFoldDB" id="A0A1X0WB11"/>
<evidence type="ECO:0000259" key="4">
    <source>
        <dbReference type="Pfam" id="PF26079"/>
    </source>
</evidence>
<dbReference type="Pfam" id="PF26078">
    <property type="entry name" value="Baseplate_J_M"/>
    <property type="match status" value="1"/>
</dbReference>
<dbReference type="RefSeq" id="WP_084913125.1">
    <property type="nucleotide sequence ID" value="NZ_MRWE01000038.1"/>
</dbReference>
<dbReference type="InterPro" id="IPR058530">
    <property type="entry name" value="Baseplate_J-like_C"/>
</dbReference>
<comment type="caution">
    <text evidence="5">The sequence shown here is derived from an EMBL/GenBank/DDBJ whole genome shotgun (WGS) entry which is preliminary data.</text>
</comment>
<gene>
    <name evidence="5" type="ORF">BS640_18875</name>
</gene>
<dbReference type="InterPro" id="IPR006949">
    <property type="entry name" value="Barrel_Baseplate_J-like"/>
</dbReference>
<dbReference type="PANTHER" id="PTHR37829:SF3">
    <property type="entry name" value="PROTEIN JAYE-RELATED"/>
    <property type="match status" value="1"/>
</dbReference>
<evidence type="ECO:0000259" key="3">
    <source>
        <dbReference type="Pfam" id="PF26078"/>
    </source>
</evidence>
<protein>
    <submittedName>
        <fullName evidence="5">Phage baseplate protein</fullName>
    </submittedName>
</protein>
<feature type="domain" description="Baseplate J-like C-terminal" evidence="4">
    <location>
        <begin position="303"/>
        <end position="382"/>
    </location>
</feature>
<dbReference type="Pfam" id="PF26079">
    <property type="entry name" value="Baseplate_J_C"/>
    <property type="match status" value="1"/>
</dbReference>